<feature type="binding site" evidence="6">
    <location>
        <position position="177"/>
    </location>
    <ligand>
        <name>NAD(+)</name>
        <dbReference type="ChEBI" id="CHEBI:57540"/>
    </ligand>
</feature>
<dbReference type="GO" id="GO:0046872">
    <property type="term" value="F:metal ion binding"/>
    <property type="evidence" value="ECO:0007669"/>
    <property type="project" value="UniProtKB-UniRule"/>
</dbReference>
<sequence length="293" mass="32411">MHSSFKTIGIIGKASDPGIAETLAILYRYLKQHDYAVIVDRLSAQFITESGVETSAIESIGQHCDLIIAAGGDGTFLSAARAIAQYDIPLVGINLGRLGFLVDISPYELLPKLNNILTGQYSEERRYLLRTKIIRDHRVFNEQTAVNEVVVHRWVTPSMIEIVTHINGVYLNSQRSDGMIVSTPTGSTAYSLSAGGPILHPSLNALVLVPLNPHTLSNRPIVIDDTAEIEISFCQTKQINALVTCDHLEIPEVLISDKILIKKDPKPIRILHPEGHDFFEILRKKLNWSGGYP</sequence>
<keyword evidence="3 6" id="KW-0521">NADP</keyword>
<reference evidence="7 8" key="1">
    <citation type="journal article" date="2012" name="J. Bacteriol.">
        <title>Genome sequence of the haloalkaliphilic methanotrophic bacterium Methylomicrobium alcaliphilum 20Z.</title>
        <authorList>
            <person name="Vuilleumier S."/>
            <person name="Khmelenina V.N."/>
            <person name="Bringel F."/>
            <person name="Reshetnikov A.S."/>
            <person name="Lajus A."/>
            <person name="Mangenot S."/>
            <person name="Rouy Z."/>
            <person name="Op den Camp H.J."/>
            <person name="Jetten M.S."/>
            <person name="Dispirito A.A."/>
            <person name="Dunfield P."/>
            <person name="Klotz M.G."/>
            <person name="Semrau J.D."/>
            <person name="Stein L.Y."/>
            <person name="Barbe V."/>
            <person name="Medigue C."/>
            <person name="Trotsenko Y.A."/>
            <person name="Kalyuzhnaya M.G."/>
        </authorList>
    </citation>
    <scope>NUCLEOTIDE SEQUENCE [LARGE SCALE GENOMIC DNA]</scope>
    <source>
        <strain evidence="8">DSM 19304 / NCIMB 14124 / VKM B-2133 / 20Z</strain>
    </source>
</reference>
<organism evidence="7 8">
    <name type="scientific">Methylotuvimicrobium alcaliphilum (strain DSM 19304 / NCIMB 14124 / VKM B-2133 / 20Z)</name>
    <name type="common">Methylomicrobium alcaliphilum</name>
    <dbReference type="NCBI Taxonomy" id="1091494"/>
    <lineage>
        <taxon>Bacteria</taxon>
        <taxon>Pseudomonadati</taxon>
        <taxon>Pseudomonadota</taxon>
        <taxon>Gammaproteobacteria</taxon>
        <taxon>Methylococcales</taxon>
        <taxon>Methylococcaceae</taxon>
        <taxon>Methylotuvimicrobium</taxon>
    </lineage>
</organism>
<dbReference type="HAMAP" id="MF_00361">
    <property type="entry name" value="NAD_kinase"/>
    <property type="match status" value="1"/>
</dbReference>
<keyword evidence="6" id="KW-0067">ATP-binding</keyword>
<evidence type="ECO:0000256" key="1">
    <source>
        <dbReference type="ARBA" id="ARBA00022679"/>
    </source>
</evidence>
<evidence type="ECO:0000256" key="3">
    <source>
        <dbReference type="ARBA" id="ARBA00022857"/>
    </source>
</evidence>
<dbReference type="EC" id="2.7.1.23" evidence="6"/>
<dbReference type="HOGENOM" id="CLU_008831_0_1_6"/>
<dbReference type="KEGG" id="mah:MEALZ_1876"/>
<proteinExistence type="inferred from homology"/>
<comment type="catalytic activity">
    <reaction evidence="5 6">
        <text>NAD(+) + ATP = ADP + NADP(+) + H(+)</text>
        <dbReference type="Rhea" id="RHEA:18629"/>
        <dbReference type="ChEBI" id="CHEBI:15378"/>
        <dbReference type="ChEBI" id="CHEBI:30616"/>
        <dbReference type="ChEBI" id="CHEBI:57540"/>
        <dbReference type="ChEBI" id="CHEBI:58349"/>
        <dbReference type="ChEBI" id="CHEBI:456216"/>
        <dbReference type="EC" id="2.7.1.23"/>
    </reaction>
</comment>
<dbReference type="GO" id="GO:0019674">
    <property type="term" value="P:NAD+ metabolic process"/>
    <property type="evidence" value="ECO:0007669"/>
    <property type="project" value="InterPro"/>
</dbReference>
<comment type="function">
    <text evidence="6">Involved in the regulation of the intracellular balance of NAD and NADP, and is a key enzyme in the biosynthesis of NADP. Catalyzes specifically the phosphorylation on 2'-hydroxyl of the adenosine moiety of NAD to yield NADP.</text>
</comment>
<keyword evidence="6" id="KW-0547">Nucleotide-binding</keyword>
<evidence type="ECO:0000256" key="5">
    <source>
        <dbReference type="ARBA" id="ARBA00047925"/>
    </source>
</evidence>
<keyword evidence="1 6" id="KW-0808">Transferase</keyword>
<dbReference type="Pfam" id="PF20143">
    <property type="entry name" value="NAD_kinase_C"/>
    <property type="match status" value="1"/>
</dbReference>
<dbReference type="GO" id="GO:0006741">
    <property type="term" value="P:NADP+ biosynthetic process"/>
    <property type="evidence" value="ECO:0007669"/>
    <property type="project" value="UniProtKB-UniRule"/>
</dbReference>
<dbReference type="Gene3D" id="2.60.200.30">
    <property type="entry name" value="Probable inorganic polyphosphate/atp-NAD kinase, domain 2"/>
    <property type="match status" value="1"/>
</dbReference>
<keyword evidence="2 6" id="KW-0418">Kinase</keyword>
<keyword evidence="4 6" id="KW-0520">NAD</keyword>
<protein>
    <recommendedName>
        <fullName evidence="6">NAD kinase</fullName>
        <ecNumber evidence="6">2.7.1.23</ecNumber>
    </recommendedName>
    <alternativeName>
        <fullName evidence="6">ATP-dependent NAD kinase</fullName>
    </alternativeName>
</protein>
<dbReference type="SUPFAM" id="SSF111331">
    <property type="entry name" value="NAD kinase/diacylglycerol kinase-like"/>
    <property type="match status" value="1"/>
</dbReference>
<dbReference type="GO" id="GO:0005524">
    <property type="term" value="F:ATP binding"/>
    <property type="evidence" value="ECO:0007669"/>
    <property type="project" value="UniProtKB-KW"/>
</dbReference>
<dbReference type="AlphaFoldDB" id="G4T2C2"/>
<feature type="active site" description="Proton acceptor" evidence="6">
    <location>
        <position position="73"/>
    </location>
</feature>
<evidence type="ECO:0000313" key="8">
    <source>
        <dbReference type="Proteomes" id="UP000008315"/>
    </source>
</evidence>
<accession>G4T2C2</accession>
<dbReference type="GO" id="GO:0005737">
    <property type="term" value="C:cytoplasm"/>
    <property type="evidence" value="ECO:0007669"/>
    <property type="project" value="UniProtKB-SubCell"/>
</dbReference>
<dbReference type="PATRIC" id="fig|271065.3.peg.1923"/>
<dbReference type="InterPro" id="IPR002504">
    <property type="entry name" value="NADK"/>
</dbReference>
<keyword evidence="6" id="KW-0963">Cytoplasm</keyword>
<dbReference type="RefSeq" id="WP_014148355.1">
    <property type="nucleotide sequence ID" value="NC_016112.1"/>
</dbReference>
<dbReference type="EMBL" id="FO082060">
    <property type="protein sequence ID" value="CCE23562.1"/>
    <property type="molecule type" value="Genomic_DNA"/>
</dbReference>
<dbReference type="STRING" id="1091494.MEALZ_1876"/>
<dbReference type="PANTHER" id="PTHR20275:SF0">
    <property type="entry name" value="NAD KINASE"/>
    <property type="match status" value="1"/>
</dbReference>
<gene>
    <name evidence="6 7" type="primary">nadK</name>
    <name evidence="7" type="ordered locus">MEALZ_1876</name>
</gene>
<evidence type="ECO:0000256" key="6">
    <source>
        <dbReference type="HAMAP-Rule" id="MF_00361"/>
    </source>
</evidence>
<dbReference type="InterPro" id="IPR016064">
    <property type="entry name" value="NAD/diacylglycerol_kinase_sf"/>
</dbReference>
<feature type="binding site" evidence="6">
    <location>
        <position position="175"/>
    </location>
    <ligand>
        <name>NAD(+)</name>
        <dbReference type="ChEBI" id="CHEBI:57540"/>
    </ligand>
</feature>
<dbReference type="InterPro" id="IPR017438">
    <property type="entry name" value="ATP-NAD_kinase_N"/>
</dbReference>
<feature type="binding site" evidence="6">
    <location>
        <begin position="147"/>
        <end position="148"/>
    </location>
    <ligand>
        <name>NAD(+)</name>
        <dbReference type="ChEBI" id="CHEBI:57540"/>
    </ligand>
</feature>
<feature type="binding site" evidence="6">
    <location>
        <begin position="73"/>
        <end position="74"/>
    </location>
    <ligand>
        <name>NAD(+)</name>
        <dbReference type="ChEBI" id="CHEBI:57540"/>
    </ligand>
</feature>
<comment type="similarity">
    <text evidence="6">Belongs to the NAD kinase family.</text>
</comment>
<evidence type="ECO:0000256" key="2">
    <source>
        <dbReference type="ARBA" id="ARBA00022777"/>
    </source>
</evidence>
<dbReference type="Proteomes" id="UP000008315">
    <property type="component" value="Chromosome"/>
</dbReference>
<dbReference type="NCBIfam" id="NF002306">
    <property type="entry name" value="PRK01231.1"/>
    <property type="match status" value="1"/>
</dbReference>
<evidence type="ECO:0000256" key="4">
    <source>
        <dbReference type="ARBA" id="ARBA00023027"/>
    </source>
</evidence>
<keyword evidence="8" id="KW-1185">Reference proteome</keyword>
<comment type="cofactor">
    <cofactor evidence="6">
        <name>a divalent metal cation</name>
        <dbReference type="ChEBI" id="CHEBI:60240"/>
    </cofactor>
</comment>
<dbReference type="Pfam" id="PF01513">
    <property type="entry name" value="NAD_kinase"/>
    <property type="match status" value="1"/>
</dbReference>
<comment type="caution">
    <text evidence="6">Lacks conserved residue(s) required for the propagation of feature annotation.</text>
</comment>
<feature type="binding site" evidence="6">
    <location>
        <begin position="188"/>
        <end position="193"/>
    </location>
    <ligand>
        <name>NAD(+)</name>
        <dbReference type="ChEBI" id="CHEBI:57540"/>
    </ligand>
</feature>
<name>G4T2C2_META2</name>
<dbReference type="GO" id="GO:0003951">
    <property type="term" value="F:NAD+ kinase activity"/>
    <property type="evidence" value="ECO:0007669"/>
    <property type="project" value="UniProtKB-UniRule"/>
</dbReference>
<dbReference type="Gene3D" id="3.40.50.10330">
    <property type="entry name" value="Probable inorganic polyphosphate/atp-NAD kinase, domain 1"/>
    <property type="match status" value="1"/>
</dbReference>
<comment type="subcellular location">
    <subcellularLocation>
        <location evidence="6">Cytoplasm</location>
    </subcellularLocation>
</comment>
<evidence type="ECO:0000313" key="7">
    <source>
        <dbReference type="EMBL" id="CCE23562.1"/>
    </source>
</evidence>
<dbReference type="InterPro" id="IPR017437">
    <property type="entry name" value="ATP-NAD_kinase_PpnK-typ_C"/>
</dbReference>
<dbReference type="GO" id="GO:0051287">
    <property type="term" value="F:NAD binding"/>
    <property type="evidence" value="ECO:0007669"/>
    <property type="project" value="UniProtKB-ARBA"/>
</dbReference>
<dbReference type="PANTHER" id="PTHR20275">
    <property type="entry name" value="NAD KINASE"/>
    <property type="match status" value="1"/>
</dbReference>